<dbReference type="Gene3D" id="3.30.800.10">
    <property type="entry name" value="Phosphatidylinositol Phosphate Kinase II Beta"/>
    <property type="match status" value="1"/>
</dbReference>
<evidence type="ECO:0000259" key="3">
    <source>
        <dbReference type="PROSITE" id="PS51455"/>
    </source>
</evidence>
<dbReference type="SUPFAM" id="SSF56104">
    <property type="entry name" value="SAICAR synthase-like"/>
    <property type="match status" value="1"/>
</dbReference>
<sequence length="328" mass="37851">MGQSRRQSSLVKSISKGVSRDPDRFKKTCWGQLVAFFTINGIKLIRYEPKLFNTLRHEAWELNEDDYQASFRPTNGQPPLKAMGDLGYSGSSLPRRFEYSFFEADFLEPYQKHMCEHPDSVLVWITDYILSPYVTMGTLFGLTPGHHIVMENILRGREDDPRRDEWETYDLKPIDYFYPERDLFPESLVSEETISKLADSFNDKLHLTREDHDKFWKAIQTDTQFLKDTNAVDYSLFLVRIPASSSPVALGRQSAWHAGLPSADGKWKYHAVVLDFFWARHKLHAQAMSGVVQTFNVIGRKGPMSITTTADEYRQNFLSMVKGMIVVD</sequence>
<dbReference type="Proteomes" id="UP001150941">
    <property type="component" value="Unassembled WGS sequence"/>
</dbReference>
<accession>A0A9W9TJZ6</accession>
<dbReference type="InterPro" id="IPR027483">
    <property type="entry name" value="PInositol-4-P-4/5-kinase_C_sf"/>
</dbReference>
<evidence type="ECO:0000256" key="2">
    <source>
        <dbReference type="SAM" id="MobiDB-lite"/>
    </source>
</evidence>
<dbReference type="PANTHER" id="PTHR23086:SF126">
    <property type="entry name" value="PIPK DOMAIN-CONTAINING PROTEIN"/>
    <property type="match status" value="1"/>
</dbReference>
<evidence type="ECO:0000256" key="1">
    <source>
        <dbReference type="PROSITE-ProRule" id="PRU00781"/>
    </source>
</evidence>
<comment type="caution">
    <text evidence="4">The sequence shown here is derived from an EMBL/GenBank/DDBJ whole genome shotgun (WGS) entry which is preliminary data.</text>
</comment>
<dbReference type="InterPro" id="IPR023610">
    <property type="entry name" value="PInositol-4/5-P-5/4-kinase"/>
</dbReference>
<dbReference type="GO" id="GO:0005886">
    <property type="term" value="C:plasma membrane"/>
    <property type="evidence" value="ECO:0007669"/>
    <property type="project" value="TreeGrafter"/>
</dbReference>
<dbReference type="GO" id="GO:0005524">
    <property type="term" value="F:ATP binding"/>
    <property type="evidence" value="ECO:0007669"/>
    <property type="project" value="UniProtKB-UniRule"/>
</dbReference>
<keyword evidence="1" id="KW-0547">Nucleotide-binding</keyword>
<keyword evidence="1" id="KW-0418">Kinase</keyword>
<keyword evidence="1" id="KW-0067">ATP-binding</keyword>
<protein>
    <recommendedName>
        <fullName evidence="3">PIPK domain-containing protein</fullName>
    </recommendedName>
</protein>
<feature type="domain" description="PIPK" evidence="3">
    <location>
        <begin position="1"/>
        <end position="328"/>
    </location>
</feature>
<name>A0A9W9TJZ6_9EURO</name>
<keyword evidence="1" id="KW-0808">Transferase</keyword>
<dbReference type="GeneID" id="83205156"/>
<dbReference type="PROSITE" id="PS51455">
    <property type="entry name" value="PIPK"/>
    <property type="match status" value="1"/>
</dbReference>
<evidence type="ECO:0000313" key="4">
    <source>
        <dbReference type="EMBL" id="KAJ5224015.1"/>
    </source>
</evidence>
<dbReference type="InterPro" id="IPR002498">
    <property type="entry name" value="PInositol-4-P-4/5-kinase_core"/>
</dbReference>
<organism evidence="4 5">
    <name type="scientific">Penicillium chermesinum</name>
    <dbReference type="NCBI Taxonomy" id="63820"/>
    <lineage>
        <taxon>Eukaryota</taxon>
        <taxon>Fungi</taxon>
        <taxon>Dikarya</taxon>
        <taxon>Ascomycota</taxon>
        <taxon>Pezizomycotina</taxon>
        <taxon>Eurotiomycetes</taxon>
        <taxon>Eurotiomycetidae</taxon>
        <taxon>Eurotiales</taxon>
        <taxon>Aspergillaceae</taxon>
        <taxon>Penicillium</taxon>
    </lineage>
</organism>
<proteinExistence type="predicted"/>
<dbReference type="PANTHER" id="PTHR23086">
    <property type="entry name" value="PHOSPHATIDYLINOSITOL-4-PHOSPHATE 5-KINASE"/>
    <property type="match status" value="1"/>
</dbReference>
<evidence type="ECO:0000313" key="5">
    <source>
        <dbReference type="Proteomes" id="UP001150941"/>
    </source>
</evidence>
<gene>
    <name evidence="4" type="ORF">N7468_008557</name>
</gene>
<dbReference type="EMBL" id="JAPQKS010000006">
    <property type="protein sequence ID" value="KAJ5224015.1"/>
    <property type="molecule type" value="Genomic_DNA"/>
</dbReference>
<dbReference type="AlphaFoldDB" id="A0A9W9TJZ6"/>
<dbReference type="GO" id="GO:0046854">
    <property type="term" value="P:phosphatidylinositol phosphate biosynthetic process"/>
    <property type="evidence" value="ECO:0007669"/>
    <property type="project" value="TreeGrafter"/>
</dbReference>
<dbReference type="OrthoDB" id="70770at2759"/>
<reference evidence="4" key="2">
    <citation type="journal article" date="2023" name="IMA Fungus">
        <title>Comparative genomic study of the Penicillium genus elucidates a diverse pangenome and 15 lateral gene transfer events.</title>
        <authorList>
            <person name="Petersen C."/>
            <person name="Sorensen T."/>
            <person name="Nielsen M.R."/>
            <person name="Sondergaard T.E."/>
            <person name="Sorensen J.L."/>
            <person name="Fitzpatrick D.A."/>
            <person name="Frisvad J.C."/>
            <person name="Nielsen K.L."/>
        </authorList>
    </citation>
    <scope>NUCLEOTIDE SEQUENCE</scope>
    <source>
        <strain evidence="4">IBT 19713</strain>
    </source>
</reference>
<feature type="region of interest" description="Disordered" evidence="2">
    <location>
        <begin position="1"/>
        <end position="20"/>
    </location>
</feature>
<dbReference type="GO" id="GO:0016308">
    <property type="term" value="F:1-phosphatidylinositol-4-phosphate 5-kinase activity"/>
    <property type="evidence" value="ECO:0007669"/>
    <property type="project" value="TreeGrafter"/>
</dbReference>
<dbReference type="RefSeq" id="XP_058328198.1">
    <property type="nucleotide sequence ID" value="XM_058477853.1"/>
</dbReference>
<feature type="compositionally biased region" description="Polar residues" evidence="2">
    <location>
        <begin position="1"/>
        <end position="12"/>
    </location>
</feature>
<keyword evidence="5" id="KW-1185">Reference proteome</keyword>
<dbReference type="InterPro" id="IPR027484">
    <property type="entry name" value="PInositol-4-P-5-kinase_N"/>
</dbReference>
<dbReference type="Gene3D" id="3.30.810.10">
    <property type="entry name" value="2-Layer Sandwich"/>
    <property type="match status" value="1"/>
</dbReference>
<reference evidence="4" key="1">
    <citation type="submission" date="2022-11" db="EMBL/GenBank/DDBJ databases">
        <authorList>
            <person name="Petersen C."/>
        </authorList>
    </citation>
    <scope>NUCLEOTIDE SEQUENCE</scope>
    <source>
        <strain evidence="4">IBT 19713</strain>
    </source>
</reference>
<dbReference type="Pfam" id="PF01504">
    <property type="entry name" value="PIP5K"/>
    <property type="match status" value="1"/>
</dbReference>